<dbReference type="InterPro" id="IPR013221">
    <property type="entry name" value="Mur_ligase_cen"/>
</dbReference>
<dbReference type="InterPro" id="IPR035911">
    <property type="entry name" value="MurE/MurF_N"/>
</dbReference>
<feature type="binding site" evidence="19">
    <location>
        <position position="180"/>
    </location>
    <ligand>
        <name>UDP-N-acetyl-alpha-D-muramoyl-L-alanyl-D-glutamate</name>
        <dbReference type="ChEBI" id="CHEBI:83900"/>
    </ligand>
</feature>
<dbReference type="GO" id="GO:0051301">
    <property type="term" value="P:cell division"/>
    <property type="evidence" value="ECO:0007669"/>
    <property type="project" value="UniProtKB-KW"/>
</dbReference>
<dbReference type="Pfam" id="PF08245">
    <property type="entry name" value="Mur_ligase_M"/>
    <property type="match status" value="1"/>
</dbReference>
<comment type="similarity">
    <text evidence="2 19">Belongs to the MurCDEF family. MurE subfamily.</text>
</comment>
<feature type="binding site" evidence="19">
    <location>
        <position position="382"/>
    </location>
    <ligand>
        <name>meso-2,6-diaminopimelate</name>
        <dbReference type="ChEBI" id="CHEBI:57791"/>
    </ligand>
</feature>
<dbReference type="Pfam" id="PF02875">
    <property type="entry name" value="Mur_ligase_C"/>
    <property type="match status" value="1"/>
</dbReference>
<keyword evidence="11 19" id="KW-0961">Cell wall biogenesis/degradation</keyword>
<reference evidence="24 25" key="2">
    <citation type="journal article" date="2010" name="Stand. Genomic Sci.">
        <title>Complete genome sequence of Syntrophothermus lipocalidus type strain (TGB-C1).</title>
        <authorList>
            <person name="Djao O.D."/>
            <person name="Zhang X."/>
            <person name="Lucas S."/>
            <person name="Lapidus A."/>
            <person name="Del Rio T.G."/>
            <person name="Nolan M."/>
            <person name="Tice H."/>
            <person name="Cheng J.F."/>
            <person name="Han C."/>
            <person name="Tapia R."/>
            <person name="Goodwin L."/>
            <person name="Pitluck S."/>
            <person name="Liolios K."/>
            <person name="Ivanova N."/>
            <person name="Mavromatis K."/>
            <person name="Mikhailova N."/>
            <person name="Ovchinnikova G."/>
            <person name="Pati A."/>
            <person name="Brambilla E."/>
            <person name="Chen A."/>
            <person name="Palaniappan K."/>
            <person name="Land M."/>
            <person name="Hauser L."/>
            <person name="Chang Y.J."/>
            <person name="Jeffries C.D."/>
            <person name="Rohde M."/>
            <person name="Sikorski J."/>
            <person name="Spring S."/>
            <person name="Goker M."/>
            <person name="Detter J.C."/>
            <person name="Woyke T."/>
            <person name="Bristow J."/>
            <person name="Eisen J.A."/>
            <person name="Markowitz V."/>
            <person name="Hugenholtz P."/>
            <person name="Kyrpides N.C."/>
            <person name="Klenk H.P."/>
        </authorList>
    </citation>
    <scope>NUCLEOTIDE SEQUENCE [LARGE SCALE GENOMIC DNA]</scope>
    <source>
        <strain evidence="25">DSM 12680 / TGB-C1</strain>
    </source>
</reference>
<feature type="binding site" evidence="19">
    <location>
        <position position="459"/>
    </location>
    <ligand>
        <name>meso-2,6-diaminopimelate</name>
        <dbReference type="ChEBI" id="CHEBI:57791"/>
    </ligand>
</feature>
<evidence type="ECO:0000256" key="1">
    <source>
        <dbReference type="ARBA" id="ARBA00004752"/>
    </source>
</evidence>
<dbReference type="PANTHER" id="PTHR23135">
    <property type="entry name" value="MUR LIGASE FAMILY MEMBER"/>
    <property type="match status" value="1"/>
</dbReference>
<dbReference type="Pfam" id="PF01225">
    <property type="entry name" value="Mur_ligase"/>
    <property type="match status" value="1"/>
</dbReference>
<evidence type="ECO:0000256" key="8">
    <source>
        <dbReference type="ARBA" id="ARBA00022960"/>
    </source>
</evidence>
<dbReference type="Gene3D" id="3.40.1190.10">
    <property type="entry name" value="Mur-like, catalytic domain"/>
    <property type="match status" value="1"/>
</dbReference>
<feature type="modified residue" description="N6-carboxylysine" evidence="19">
    <location>
        <position position="220"/>
    </location>
</feature>
<evidence type="ECO:0000256" key="5">
    <source>
        <dbReference type="ARBA" id="ARBA00022618"/>
    </source>
</evidence>
<dbReference type="OrthoDB" id="9800958at2"/>
<evidence type="ECO:0000256" key="16">
    <source>
        <dbReference type="ARBA" id="ARBA00075482"/>
    </source>
</evidence>
<keyword evidence="3 19" id="KW-0963">Cytoplasm</keyword>
<dbReference type="InterPro" id="IPR036565">
    <property type="entry name" value="Mur-like_cat_sf"/>
</dbReference>
<dbReference type="HOGENOM" id="CLU_022291_4_1_9"/>
<dbReference type="GO" id="GO:0005737">
    <property type="term" value="C:cytoplasm"/>
    <property type="evidence" value="ECO:0007669"/>
    <property type="project" value="UniProtKB-SubCell"/>
</dbReference>
<dbReference type="GO" id="GO:0009252">
    <property type="term" value="P:peptidoglycan biosynthetic process"/>
    <property type="evidence" value="ECO:0007669"/>
    <property type="project" value="UniProtKB-UniRule"/>
</dbReference>
<evidence type="ECO:0000256" key="19">
    <source>
        <dbReference type="HAMAP-Rule" id="MF_00208"/>
    </source>
</evidence>
<dbReference type="STRING" id="643648.Slip_0790"/>
<accession>D7CLI5</accession>
<dbReference type="GO" id="GO:0005524">
    <property type="term" value="F:ATP binding"/>
    <property type="evidence" value="ECO:0007669"/>
    <property type="project" value="UniProtKB-UniRule"/>
</dbReference>
<comment type="cofactor">
    <cofactor evidence="19">
        <name>Mg(2+)</name>
        <dbReference type="ChEBI" id="CHEBI:18420"/>
    </cofactor>
</comment>
<dbReference type="RefSeq" id="WP_013174972.1">
    <property type="nucleotide sequence ID" value="NC_014220.1"/>
</dbReference>
<dbReference type="InterPro" id="IPR005761">
    <property type="entry name" value="UDP-N-AcMur-Glu-dNH2Pim_ligase"/>
</dbReference>
<keyword evidence="6 19" id="KW-0547">Nucleotide-binding</keyword>
<dbReference type="HAMAP" id="MF_00208">
    <property type="entry name" value="MurE"/>
    <property type="match status" value="1"/>
</dbReference>
<evidence type="ECO:0000313" key="25">
    <source>
        <dbReference type="Proteomes" id="UP000000378"/>
    </source>
</evidence>
<dbReference type="eggNOG" id="COG0769">
    <property type="taxonomic scope" value="Bacteria"/>
</dbReference>
<feature type="binding site" evidence="19">
    <location>
        <begin position="111"/>
        <end position="117"/>
    </location>
    <ligand>
        <name>ATP</name>
        <dbReference type="ChEBI" id="CHEBI:30616"/>
    </ligand>
</feature>
<dbReference type="FunFam" id="3.90.190.20:FF:000006">
    <property type="entry name" value="UDP-N-acetylmuramoyl-L-alanyl-D-glutamate--2,6-diaminopimelate ligase"/>
    <property type="match status" value="1"/>
</dbReference>
<feature type="binding site" evidence="19">
    <location>
        <position position="463"/>
    </location>
    <ligand>
        <name>meso-2,6-diaminopimelate</name>
        <dbReference type="ChEBI" id="CHEBI:57791"/>
    </ligand>
</feature>
<reference evidence="25" key="1">
    <citation type="journal article" date="2010" name="Stand. Genomic Sci.">
        <title>Complete genome sequence of Syntrophothermus lipocalidus type strain (TGB-C1T).</title>
        <authorList>
            <consortium name="US DOE Joint Genome Institute (JGI-PGF)"/>
            <person name="Djao O."/>
            <person name="Zhang X."/>
            <person name="Lucas S."/>
            <person name="Lapidus A."/>
            <person name="Glavina Del Rio T."/>
            <person name="Nolan M."/>
            <person name="Tice H."/>
            <person name="Cheng J."/>
            <person name="Han C."/>
            <person name="Tapia R."/>
            <person name="Goodwin L."/>
            <person name="Pitluck S."/>
            <person name="Liolios K."/>
            <person name="Ivanova N."/>
            <person name="Mavromatis K."/>
            <person name="Mikhailova N."/>
            <person name="Ovchinnikova G."/>
            <person name="Pati A."/>
            <person name="Brambilla E."/>
            <person name="Chen A."/>
            <person name="Palaniappan K."/>
            <person name="Land M."/>
            <person name="Hauser L."/>
            <person name="Chang Y."/>
            <person name="Jeffries C."/>
            <person name="Rohde M."/>
            <person name="Sikorski J."/>
            <person name="Spring S."/>
            <person name="Goker M."/>
            <person name="Detter J."/>
            <person name="Woyke T."/>
            <person name="Bristow J."/>
            <person name="Eisen J."/>
            <person name="Markowitz V."/>
            <person name="Hugenholtz P."/>
            <person name="Kyrpides N."/>
            <person name="Klenk H."/>
        </authorList>
    </citation>
    <scope>NUCLEOTIDE SEQUENCE [LARGE SCALE GENOMIC DNA]</scope>
    <source>
        <strain evidence="25">DSM 12680 / TGB-C1</strain>
    </source>
</reference>
<sequence>MARLENLISGLEVIETSGDLDKEIKGVQYDSRKIEPGYLFVCIPGFKVDGHDYVLPAVGAGAIALLVEKPVAGTQGVTVVRVKDTRKALPIVASNFYGAPSRQLRLIGVTGTNGKTTTTHLITSVLEEAGYQVGILGTLYARWRGKQESMAHTTPESVDLERFIRRVVDEGGDYTVMEVSSHALDLGRVDCLDFDAAVFTNLTQDHLDYHRTMDDYREAKLKLFRRLKNKDGHFAVINRDDPSWTVFRDATPSRVVTYGITDEAAVRATEVRVEPEGSCFTLKWPEGDLRLSLNLSGWFNVSNALAAAAFALKEGISPEVIKRGLEKVSGIPGRFETVKCGQDFTVIVDYAHTPDGLENILKTARAIAKKRIITVFGCGGDRDRGKRPLMGKIAAECSDFSIITSDNPRSEDPLAIIEDIVTGVKKVPNSRYTVIADRRVAIGQAINMAQAEDMVIIAGKGHETYQLLKDEVLPFDDREVAKEFIKERLQSVQ</sequence>
<evidence type="ECO:0000256" key="13">
    <source>
        <dbReference type="ARBA" id="ARBA00056782"/>
    </source>
</evidence>
<evidence type="ECO:0000256" key="10">
    <source>
        <dbReference type="ARBA" id="ARBA00023306"/>
    </source>
</evidence>
<dbReference type="GO" id="GO:0000287">
    <property type="term" value="F:magnesium ion binding"/>
    <property type="evidence" value="ECO:0007669"/>
    <property type="project" value="UniProtKB-UniRule"/>
</dbReference>
<feature type="binding site" evidence="19">
    <location>
        <begin position="153"/>
        <end position="154"/>
    </location>
    <ligand>
        <name>UDP-N-acetyl-alpha-D-muramoyl-L-alanyl-D-glutamate</name>
        <dbReference type="ChEBI" id="CHEBI:83900"/>
    </ligand>
</feature>
<evidence type="ECO:0000256" key="6">
    <source>
        <dbReference type="ARBA" id="ARBA00022741"/>
    </source>
</evidence>
<dbReference type="EMBL" id="CP002048">
    <property type="protein sequence ID" value="ADI01570.1"/>
    <property type="molecule type" value="Genomic_DNA"/>
</dbReference>
<feature type="domain" description="Mur ligase N-terminal catalytic" evidence="21">
    <location>
        <begin position="23"/>
        <end position="97"/>
    </location>
</feature>
<feature type="domain" description="Mur ligase central" evidence="23">
    <location>
        <begin position="109"/>
        <end position="310"/>
    </location>
</feature>
<keyword evidence="7 19" id="KW-0067">ATP-binding</keyword>
<comment type="caution">
    <text evidence="19">Lacks conserved residue(s) required for the propagation of feature annotation.</text>
</comment>
<keyword evidence="9 19" id="KW-0573">Peptidoglycan synthesis</keyword>
<evidence type="ECO:0000259" key="21">
    <source>
        <dbReference type="Pfam" id="PF01225"/>
    </source>
</evidence>
<feature type="binding site" evidence="19">
    <location>
        <begin position="406"/>
        <end position="409"/>
    </location>
    <ligand>
        <name>meso-2,6-diaminopimelate</name>
        <dbReference type="ChEBI" id="CHEBI:57791"/>
    </ligand>
</feature>
<gene>
    <name evidence="19" type="primary">murE</name>
    <name evidence="24" type="ordered locus">Slip_0790</name>
</gene>
<dbReference type="PANTHER" id="PTHR23135:SF4">
    <property type="entry name" value="UDP-N-ACETYLMURAMOYL-L-ALANYL-D-GLUTAMATE--2,6-DIAMINOPIMELATE LIGASE MURE HOMOLOG, CHLOROPLASTIC"/>
    <property type="match status" value="1"/>
</dbReference>
<dbReference type="InterPro" id="IPR018109">
    <property type="entry name" value="Folylpolyglutamate_synth_CS"/>
</dbReference>
<evidence type="ECO:0000256" key="12">
    <source>
        <dbReference type="ARBA" id="ARBA00050251"/>
    </source>
</evidence>
<dbReference type="Proteomes" id="UP000000378">
    <property type="component" value="Chromosome"/>
</dbReference>
<evidence type="ECO:0000256" key="3">
    <source>
        <dbReference type="ARBA" id="ARBA00022490"/>
    </source>
</evidence>
<feature type="domain" description="Mur ligase C-terminal" evidence="22">
    <location>
        <begin position="333"/>
        <end position="461"/>
    </location>
</feature>
<evidence type="ECO:0000256" key="7">
    <source>
        <dbReference type="ARBA" id="ARBA00022840"/>
    </source>
</evidence>
<comment type="function">
    <text evidence="13 19">Catalyzes the addition of meso-diaminopimelic acid to the nucleotide precursor UDP-N-acetylmuramoyl-L-alanyl-D-glutamate (UMAG) in the biosynthesis of bacterial cell-wall peptidoglycan.</text>
</comment>
<dbReference type="InterPro" id="IPR004101">
    <property type="entry name" value="Mur_ligase_C"/>
</dbReference>
<dbReference type="SUPFAM" id="SSF63418">
    <property type="entry name" value="MurE/MurF N-terminal domain"/>
    <property type="match status" value="1"/>
</dbReference>
<dbReference type="GO" id="GO:0008360">
    <property type="term" value="P:regulation of cell shape"/>
    <property type="evidence" value="ECO:0007669"/>
    <property type="project" value="UniProtKB-KW"/>
</dbReference>
<evidence type="ECO:0000256" key="14">
    <source>
        <dbReference type="ARBA" id="ARBA00066633"/>
    </source>
</evidence>
<evidence type="ECO:0000256" key="4">
    <source>
        <dbReference type="ARBA" id="ARBA00022598"/>
    </source>
</evidence>
<dbReference type="NCBIfam" id="NF001126">
    <property type="entry name" value="PRK00139.1-4"/>
    <property type="match status" value="1"/>
</dbReference>
<feature type="binding site" evidence="19">
    <location>
        <position position="188"/>
    </location>
    <ligand>
        <name>UDP-N-acetyl-alpha-D-muramoyl-L-alanyl-D-glutamate</name>
        <dbReference type="ChEBI" id="CHEBI:83900"/>
    </ligand>
</feature>
<evidence type="ECO:0000259" key="22">
    <source>
        <dbReference type="Pfam" id="PF02875"/>
    </source>
</evidence>
<proteinExistence type="inferred from homology"/>
<evidence type="ECO:0000256" key="20">
    <source>
        <dbReference type="RuleBase" id="RU004135"/>
    </source>
</evidence>
<evidence type="ECO:0000256" key="17">
    <source>
        <dbReference type="ARBA" id="ARBA00076158"/>
    </source>
</evidence>
<dbReference type="AlphaFoldDB" id="D7CLI5"/>
<dbReference type="UniPathway" id="UPA00219"/>
<dbReference type="InterPro" id="IPR036615">
    <property type="entry name" value="Mur_ligase_C_dom_sf"/>
</dbReference>
<protein>
    <recommendedName>
        <fullName evidence="15 19">UDP-N-acetylmuramoyl-L-alanyl-D-glutamate--2,6-diaminopimelate ligase</fullName>
        <ecNumber evidence="14 19">6.3.2.13</ecNumber>
    </recommendedName>
    <alternativeName>
        <fullName evidence="16 19">Meso-A2pm-adding enzyme</fullName>
    </alternativeName>
    <alternativeName>
        <fullName evidence="17 19">Meso-diaminopimelate-adding enzyme</fullName>
    </alternativeName>
    <alternativeName>
        <fullName evidence="18 19">UDP-MurNAc-L-Ala-D-Glu:meso-diaminopimelate ligase</fullName>
    </alternativeName>
    <alternativeName>
        <fullName evidence="19">UDP-MurNAc-tripeptide synthetase</fullName>
    </alternativeName>
    <alternativeName>
        <fullName evidence="19">UDP-N-acetylmuramyl-tripeptide synthetase</fullName>
    </alternativeName>
</protein>
<comment type="PTM">
    <text evidence="19">Carboxylation is probably crucial for Mg(2+) binding and, consequently, for the gamma-phosphate positioning of ATP.</text>
</comment>
<comment type="catalytic activity">
    <reaction evidence="12 19">
        <text>UDP-N-acetyl-alpha-D-muramoyl-L-alanyl-D-glutamate + meso-2,6-diaminopimelate + ATP = UDP-N-acetyl-alpha-D-muramoyl-L-alanyl-gamma-D-glutamyl-meso-2,6-diaminopimelate + ADP + phosphate + H(+)</text>
        <dbReference type="Rhea" id="RHEA:23676"/>
        <dbReference type="ChEBI" id="CHEBI:15378"/>
        <dbReference type="ChEBI" id="CHEBI:30616"/>
        <dbReference type="ChEBI" id="CHEBI:43474"/>
        <dbReference type="ChEBI" id="CHEBI:57791"/>
        <dbReference type="ChEBI" id="CHEBI:83900"/>
        <dbReference type="ChEBI" id="CHEBI:83905"/>
        <dbReference type="ChEBI" id="CHEBI:456216"/>
        <dbReference type="EC" id="6.3.2.13"/>
    </reaction>
</comment>
<dbReference type="KEGG" id="slp:Slip_0790"/>
<evidence type="ECO:0000256" key="9">
    <source>
        <dbReference type="ARBA" id="ARBA00022984"/>
    </source>
</evidence>
<dbReference type="Gene3D" id="3.90.190.20">
    <property type="entry name" value="Mur ligase, C-terminal domain"/>
    <property type="match status" value="1"/>
</dbReference>
<evidence type="ECO:0000256" key="15">
    <source>
        <dbReference type="ARBA" id="ARBA00072883"/>
    </source>
</evidence>
<keyword evidence="10 19" id="KW-0131">Cell cycle</keyword>
<organism evidence="24 25">
    <name type="scientific">Syntrophothermus lipocalidus (strain DSM 12680 / TGB-C1)</name>
    <dbReference type="NCBI Taxonomy" id="643648"/>
    <lineage>
        <taxon>Bacteria</taxon>
        <taxon>Bacillati</taxon>
        <taxon>Bacillota</taxon>
        <taxon>Clostridia</taxon>
        <taxon>Eubacteriales</taxon>
        <taxon>Syntrophomonadaceae</taxon>
        <taxon>Syntrophothermus</taxon>
    </lineage>
</organism>
<dbReference type="GO" id="GO:0008765">
    <property type="term" value="F:UDP-N-acetylmuramoylalanyl-D-glutamate-2,6-diaminopimelate ligase activity"/>
    <property type="evidence" value="ECO:0007669"/>
    <property type="project" value="UniProtKB-UniRule"/>
</dbReference>
<dbReference type="PROSITE" id="PS01011">
    <property type="entry name" value="FOLYLPOLYGLU_SYNT_1"/>
    <property type="match status" value="1"/>
</dbReference>
<dbReference type="NCBIfam" id="TIGR01085">
    <property type="entry name" value="murE"/>
    <property type="match status" value="1"/>
</dbReference>
<dbReference type="SUPFAM" id="SSF53623">
    <property type="entry name" value="MurD-like peptide ligases, catalytic domain"/>
    <property type="match status" value="1"/>
</dbReference>
<comment type="pathway">
    <text evidence="1 19 20">Cell wall biogenesis; peptidoglycan biosynthesis.</text>
</comment>
<evidence type="ECO:0000256" key="11">
    <source>
        <dbReference type="ARBA" id="ARBA00023316"/>
    </source>
</evidence>
<dbReference type="InterPro" id="IPR000713">
    <property type="entry name" value="Mur_ligase_N"/>
</dbReference>
<evidence type="ECO:0000259" key="23">
    <source>
        <dbReference type="Pfam" id="PF08245"/>
    </source>
</evidence>
<feature type="short sequence motif" description="Meso-diaminopimelate recognition motif" evidence="19">
    <location>
        <begin position="406"/>
        <end position="409"/>
    </location>
</feature>
<keyword evidence="8 19" id="KW-0133">Cell shape</keyword>
<dbReference type="Gene3D" id="3.40.1390.10">
    <property type="entry name" value="MurE/MurF, N-terminal domain"/>
    <property type="match status" value="1"/>
</dbReference>
<feature type="binding site" evidence="19">
    <location>
        <position position="31"/>
    </location>
    <ligand>
        <name>UDP-N-acetyl-alpha-D-muramoyl-L-alanyl-D-glutamate</name>
        <dbReference type="ChEBI" id="CHEBI:83900"/>
    </ligand>
</feature>
<dbReference type="GO" id="GO:0071555">
    <property type="term" value="P:cell wall organization"/>
    <property type="evidence" value="ECO:0007669"/>
    <property type="project" value="UniProtKB-KW"/>
</dbReference>
<evidence type="ECO:0000256" key="18">
    <source>
        <dbReference type="ARBA" id="ARBA00081560"/>
    </source>
</evidence>
<comment type="subcellular location">
    <subcellularLocation>
        <location evidence="19 20">Cytoplasm</location>
    </subcellularLocation>
</comment>
<keyword evidence="4 19" id="KW-0436">Ligase</keyword>
<keyword evidence="19" id="KW-0460">Magnesium</keyword>
<evidence type="ECO:0000313" key="24">
    <source>
        <dbReference type="EMBL" id="ADI01570.1"/>
    </source>
</evidence>
<keyword evidence="25" id="KW-1185">Reference proteome</keyword>
<evidence type="ECO:0000256" key="2">
    <source>
        <dbReference type="ARBA" id="ARBA00005898"/>
    </source>
</evidence>
<keyword evidence="5 19" id="KW-0132">Cell division</keyword>
<dbReference type="SUPFAM" id="SSF53244">
    <property type="entry name" value="MurD-like peptide ligases, peptide-binding domain"/>
    <property type="match status" value="1"/>
</dbReference>
<dbReference type="GO" id="GO:0004326">
    <property type="term" value="F:tetrahydrofolylpolyglutamate synthase activity"/>
    <property type="evidence" value="ECO:0007669"/>
    <property type="project" value="InterPro"/>
</dbReference>
<dbReference type="NCBIfam" id="NF001124">
    <property type="entry name" value="PRK00139.1-2"/>
    <property type="match status" value="1"/>
</dbReference>
<name>D7CLI5_SYNLT</name>
<dbReference type="EC" id="6.3.2.13" evidence="14 19"/>